<dbReference type="PANTHER" id="PTHR40099:SF1">
    <property type="entry name" value="ACETOLACTATE SYNTHASE, SMALL SUBUNIT"/>
    <property type="match status" value="1"/>
</dbReference>
<evidence type="ECO:0000313" key="3">
    <source>
        <dbReference type="Proteomes" id="UP000183245"/>
    </source>
</evidence>
<feature type="domain" description="ACT" evidence="1">
    <location>
        <begin position="1"/>
        <end position="121"/>
    </location>
</feature>
<reference evidence="2 3" key="1">
    <citation type="journal article" date="2016" name="Environ. Microbiol.">
        <title>Genomic resolution of a cold subsurface aquifer community provides metabolic insights for novel microbes adapted to high CO concentrations.</title>
        <authorList>
            <person name="Probst A.J."/>
            <person name="Castelle C.J."/>
            <person name="Singh A."/>
            <person name="Brown C.T."/>
            <person name="Anantharaman K."/>
            <person name="Sharon I."/>
            <person name="Hug L.A."/>
            <person name="Burstein D."/>
            <person name="Emerson J.B."/>
            <person name="Thomas B.C."/>
            <person name="Banfield J.F."/>
        </authorList>
    </citation>
    <scope>NUCLEOTIDE SEQUENCE [LARGE SCALE GENOMIC DNA]</scope>
    <source>
        <strain evidence="2">CG2_30_54_11</strain>
    </source>
</reference>
<gene>
    <name evidence="2" type="ORF">AUK40_02760</name>
</gene>
<dbReference type="STRING" id="1817892.AUK40_02760"/>
<dbReference type="EMBL" id="MNZT01000050">
    <property type="protein sequence ID" value="OIP97654.1"/>
    <property type="molecule type" value="Genomic_DNA"/>
</dbReference>
<evidence type="ECO:0000259" key="1">
    <source>
        <dbReference type="Pfam" id="PF19571"/>
    </source>
</evidence>
<proteinExistence type="predicted"/>
<dbReference type="Proteomes" id="UP000183245">
    <property type="component" value="Unassembled WGS sequence"/>
</dbReference>
<dbReference type="Pfam" id="PF19571">
    <property type="entry name" value="ACT_8"/>
    <property type="match status" value="1"/>
</dbReference>
<sequence length="141" mass="15190">MSVERITVFVSPELAHIIQVTRIIGEAGVNGVMMSITRLQMGDTIRLVVDDPIKAQTSLTDSGLLVKIDQLIAVEIDDVPGSMAHFLEAISKVNDTVGSIQVFPSGISRDKAIVLIESDQPSLHDAIATAGYRELAYTDLT</sequence>
<dbReference type="Gene3D" id="3.30.2130.10">
    <property type="entry name" value="VC0802-like"/>
    <property type="match status" value="1"/>
</dbReference>
<organism evidence="2 3">
    <name type="scientific">Candidatus Wirthbacteria bacterium CG2_30_54_11</name>
    <dbReference type="NCBI Taxonomy" id="1817892"/>
    <lineage>
        <taxon>Bacteria</taxon>
        <taxon>Candidatus Wirthbacteria</taxon>
    </lineage>
</organism>
<evidence type="ECO:0000313" key="2">
    <source>
        <dbReference type="EMBL" id="OIP97654.1"/>
    </source>
</evidence>
<dbReference type="InterPro" id="IPR045739">
    <property type="entry name" value="ACT_dom_pair"/>
</dbReference>
<comment type="caution">
    <text evidence="2">The sequence shown here is derived from an EMBL/GenBank/DDBJ whole genome shotgun (WGS) entry which is preliminary data.</text>
</comment>
<protein>
    <recommendedName>
        <fullName evidence="1">ACT domain-containing protein</fullName>
    </recommendedName>
</protein>
<accession>A0A1J5IZE6</accession>
<name>A0A1J5IZE6_9BACT</name>
<dbReference type="PANTHER" id="PTHR40099">
    <property type="entry name" value="ACETOLACTATE SYNTHASE, SMALL SUBUNIT"/>
    <property type="match status" value="1"/>
</dbReference>
<dbReference type="AlphaFoldDB" id="A0A1J5IZE6"/>